<evidence type="ECO:0000256" key="1">
    <source>
        <dbReference type="ARBA" id="ARBA00004651"/>
    </source>
</evidence>
<keyword evidence="5 6" id="KW-0472">Membrane</keyword>
<dbReference type="STRING" id="1123397.SAMN05660831_02275"/>
<dbReference type="InterPro" id="IPR010432">
    <property type="entry name" value="RDD"/>
</dbReference>
<protein>
    <submittedName>
        <fullName evidence="8">Uncharacterized membrane protein YckC, RDD family</fullName>
    </submittedName>
</protein>
<reference evidence="8 9" key="1">
    <citation type="submission" date="2016-10" db="EMBL/GenBank/DDBJ databases">
        <authorList>
            <person name="de Groot N.N."/>
        </authorList>
    </citation>
    <scope>NUCLEOTIDE SEQUENCE [LARGE SCALE GENOMIC DNA]</scope>
    <source>
        <strain evidence="8 9">HL3</strain>
    </source>
</reference>
<sequence length="154" mass="16822">MAAVAGEWAGFWRRAAALALDGLLAAALLLPLAVATQGALFEDWWRRLVVDLAPALALVGFWRLRGATPGKRLMEIAVIDIRDGGGVSVGQAVIRYVGYFLSALPVYLGFLWAAWDRRKQGFHDKIARTGVVHRPEDESTKDLTTLMREAGCTS</sequence>
<proteinExistence type="predicted"/>
<evidence type="ECO:0000259" key="7">
    <source>
        <dbReference type="Pfam" id="PF06271"/>
    </source>
</evidence>
<comment type="subcellular location">
    <subcellularLocation>
        <location evidence="1">Cell membrane</location>
        <topology evidence="1">Multi-pass membrane protein</topology>
    </subcellularLocation>
</comment>
<keyword evidence="3 6" id="KW-0812">Transmembrane</keyword>
<dbReference type="GO" id="GO:0005886">
    <property type="term" value="C:plasma membrane"/>
    <property type="evidence" value="ECO:0007669"/>
    <property type="project" value="UniProtKB-SubCell"/>
</dbReference>
<evidence type="ECO:0000256" key="3">
    <source>
        <dbReference type="ARBA" id="ARBA00022692"/>
    </source>
</evidence>
<feature type="domain" description="RDD" evidence="7">
    <location>
        <begin position="9"/>
        <end position="127"/>
    </location>
</feature>
<evidence type="ECO:0000313" key="9">
    <source>
        <dbReference type="Proteomes" id="UP000198611"/>
    </source>
</evidence>
<accession>A0A1I1V364</accession>
<keyword evidence="2" id="KW-1003">Cell membrane</keyword>
<dbReference type="Pfam" id="PF06271">
    <property type="entry name" value="RDD"/>
    <property type="match status" value="1"/>
</dbReference>
<dbReference type="AlphaFoldDB" id="A0A1I1V364"/>
<evidence type="ECO:0000313" key="8">
    <source>
        <dbReference type="EMBL" id="SFD76448.1"/>
    </source>
</evidence>
<dbReference type="EMBL" id="FOMJ01000008">
    <property type="protein sequence ID" value="SFD76448.1"/>
    <property type="molecule type" value="Genomic_DNA"/>
</dbReference>
<name>A0A1I1V364_9GAMM</name>
<dbReference type="PANTHER" id="PTHR36115">
    <property type="entry name" value="PROLINE-RICH ANTIGEN HOMOLOG-RELATED"/>
    <property type="match status" value="1"/>
</dbReference>
<dbReference type="PANTHER" id="PTHR36115:SF4">
    <property type="entry name" value="MEMBRANE PROTEIN"/>
    <property type="match status" value="1"/>
</dbReference>
<feature type="transmembrane region" description="Helical" evidence="6">
    <location>
        <begin position="96"/>
        <end position="115"/>
    </location>
</feature>
<keyword evidence="4 6" id="KW-1133">Transmembrane helix</keyword>
<dbReference type="InterPro" id="IPR051791">
    <property type="entry name" value="Pra-immunoreactive"/>
</dbReference>
<keyword evidence="9" id="KW-1185">Reference proteome</keyword>
<evidence type="ECO:0000256" key="5">
    <source>
        <dbReference type="ARBA" id="ARBA00023136"/>
    </source>
</evidence>
<dbReference type="Proteomes" id="UP000198611">
    <property type="component" value="Unassembled WGS sequence"/>
</dbReference>
<evidence type="ECO:0000256" key="2">
    <source>
        <dbReference type="ARBA" id="ARBA00022475"/>
    </source>
</evidence>
<dbReference type="RefSeq" id="WP_093428889.1">
    <property type="nucleotide sequence ID" value="NZ_FOMJ01000008.1"/>
</dbReference>
<evidence type="ECO:0000256" key="6">
    <source>
        <dbReference type="SAM" id="Phobius"/>
    </source>
</evidence>
<organism evidence="8 9">
    <name type="scientific">Thiohalospira halophila DSM 15071</name>
    <dbReference type="NCBI Taxonomy" id="1123397"/>
    <lineage>
        <taxon>Bacteria</taxon>
        <taxon>Pseudomonadati</taxon>
        <taxon>Pseudomonadota</taxon>
        <taxon>Gammaproteobacteria</taxon>
        <taxon>Thiohalospirales</taxon>
        <taxon>Thiohalospiraceae</taxon>
        <taxon>Thiohalospira</taxon>
    </lineage>
</organism>
<dbReference type="OrthoDB" id="9793824at2"/>
<gene>
    <name evidence="8" type="ORF">SAMN05660831_02275</name>
</gene>
<evidence type="ECO:0000256" key="4">
    <source>
        <dbReference type="ARBA" id="ARBA00022989"/>
    </source>
</evidence>